<organism evidence="1 2">
    <name type="scientific">Lophiostoma macrostomum CBS 122681</name>
    <dbReference type="NCBI Taxonomy" id="1314788"/>
    <lineage>
        <taxon>Eukaryota</taxon>
        <taxon>Fungi</taxon>
        <taxon>Dikarya</taxon>
        <taxon>Ascomycota</taxon>
        <taxon>Pezizomycotina</taxon>
        <taxon>Dothideomycetes</taxon>
        <taxon>Pleosporomycetidae</taxon>
        <taxon>Pleosporales</taxon>
        <taxon>Lophiostomataceae</taxon>
        <taxon>Lophiostoma</taxon>
    </lineage>
</organism>
<sequence>MAPLKYSANTSMRKACSQVPCLIAPPGCCSSALFFSSAFSSLAEAGGCRALRPSVSMVAGVRGQSKEERLGCRYAGRRRGKATSECVCHSPAGSVLTVWPSGYCGLSDGSKRGAGQAADGSNHAVLGKQRSLEKLCLVVRMQQAASHMSLSELIAARSWSCEMAWRDRQPRP</sequence>
<dbReference type="AlphaFoldDB" id="A0A6A6T2W2"/>
<proteinExistence type="predicted"/>
<evidence type="ECO:0000313" key="1">
    <source>
        <dbReference type="EMBL" id="KAF2654236.1"/>
    </source>
</evidence>
<gene>
    <name evidence="1" type="ORF">K491DRAFT_484459</name>
</gene>
<name>A0A6A6T2W2_9PLEO</name>
<dbReference type="Proteomes" id="UP000799324">
    <property type="component" value="Unassembled WGS sequence"/>
</dbReference>
<reference evidence="1" key="1">
    <citation type="journal article" date="2020" name="Stud. Mycol.">
        <title>101 Dothideomycetes genomes: a test case for predicting lifestyles and emergence of pathogens.</title>
        <authorList>
            <person name="Haridas S."/>
            <person name="Albert R."/>
            <person name="Binder M."/>
            <person name="Bloem J."/>
            <person name="Labutti K."/>
            <person name="Salamov A."/>
            <person name="Andreopoulos B."/>
            <person name="Baker S."/>
            <person name="Barry K."/>
            <person name="Bills G."/>
            <person name="Bluhm B."/>
            <person name="Cannon C."/>
            <person name="Castanera R."/>
            <person name="Culley D."/>
            <person name="Daum C."/>
            <person name="Ezra D."/>
            <person name="Gonzalez J."/>
            <person name="Henrissat B."/>
            <person name="Kuo A."/>
            <person name="Liang C."/>
            <person name="Lipzen A."/>
            <person name="Lutzoni F."/>
            <person name="Magnuson J."/>
            <person name="Mondo S."/>
            <person name="Nolan M."/>
            <person name="Ohm R."/>
            <person name="Pangilinan J."/>
            <person name="Park H.-J."/>
            <person name="Ramirez L."/>
            <person name="Alfaro M."/>
            <person name="Sun H."/>
            <person name="Tritt A."/>
            <person name="Yoshinaga Y."/>
            <person name="Zwiers L.-H."/>
            <person name="Turgeon B."/>
            <person name="Goodwin S."/>
            <person name="Spatafora J."/>
            <person name="Crous P."/>
            <person name="Grigoriev I."/>
        </authorList>
    </citation>
    <scope>NUCLEOTIDE SEQUENCE</scope>
    <source>
        <strain evidence="1">CBS 122681</strain>
    </source>
</reference>
<accession>A0A6A6T2W2</accession>
<evidence type="ECO:0000313" key="2">
    <source>
        <dbReference type="Proteomes" id="UP000799324"/>
    </source>
</evidence>
<dbReference type="EMBL" id="MU004367">
    <property type="protein sequence ID" value="KAF2654236.1"/>
    <property type="molecule type" value="Genomic_DNA"/>
</dbReference>
<protein>
    <submittedName>
        <fullName evidence="1">Uncharacterized protein</fullName>
    </submittedName>
</protein>
<keyword evidence="2" id="KW-1185">Reference proteome</keyword>